<dbReference type="Pfam" id="PF07883">
    <property type="entry name" value="Cupin_2"/>
    <property type="match status" value="1"/>
</dbReference>
<keyword evidence="3" id="KW-1185">Reference proteome</keyword>
<dbReference type="InterPro" id="IPR014710">
    <property type="entry name" value="RmlC-like_jellyroll"/>
</dbReference>
<accession>A0A0K8NXV7</accession>
<evidence type="ECO:0000259" key="1">
    <source>
        <dbReference type="Pfam" id="PF07883"/>
    </source>
</evidence>
<evidence type="ECO:0000313" key="3">
    <source>
        <dbReference type="Proteomes" id="UP000037660"/>
    </source>
</evidence>
<sequence>MIDTGDTGLAAFEAEARAAAYDDVLERRWAPHASVPTHSHPFDVHARVAQGEFWLTCEGRTRHLSAGDTFQLAAEVPHEERYGPDGAVIWAARRHPR</sequence>
<dbReference type="SUPFAM" id="SSF51182">
    <property type="entry name" value="RmlC-like cupins"/>
    <property type="match status" value="1"/>
</dbReference>
<dbReference type="RefSeq" id="WP_054019279.1">
    <property type="nucleotide sequence ID" value="NZ_BBYR01000017.1"/>
</dbReference>
<feature type="domain" description="Cupin type-2" evidence="1">
    <location>
        <begin position="29"/>
        <end position="79"/>
    </location>
</feature>
<comment type="caution">
    <text evidence="2">The sequence shown here is derived from an EMBL/GenBank/DDBJ whole genome shotgun (WGS) entry which is preliminary data.</text>
</comment>
<dbReference type="AlphaFoldDB" id="A0A0K8NXV7"/>
<organism evidence="2 3">
    <name type="scientific">Piscinibacter sakaiensis</name>
    <name type="common">Ideonella sakaiensis</name>
    <dbReference type="NCBI Taxonomy" id="1547922"/>
    <lineage>
        <taxon>Bacteria</taxon>
        <taxon>Pseudomonadati</taxon>
        <taxon>Pseudomonadota</taxon>
        <taxon>Betaproteobacteria</taxon>
        <taxon>Burkholderiales</taxon>
        <taxon>Sphaerotilaceae</taxon>
        <taxon>Piscinibacter</taxon>
    </lineage>
</organism>
<gene>
    <name evidence="2" type="ORF">ISF6_0794</name>
</gene>
<protein>
    <recommendedName>
        <fullName evidence="1">Cupin type-2 domain-containing protein</fullName>
    </recommendedName>
</protein>
<dbReference type="Proteomes" id="UP000037660">
    <property type="component" value="Unassembled WGS sequence"/>
</dbReference>
<name>A0A0K8NXV7_PISS1</name>
<dbReference type="InterPro" id="IPR013096">
    <property type="entry name" value="Cupin_2"/>
</dbReference>
<reference evidence="3" key="1">
    <citation type="submission" date="2015-07" db="EMBL/GenBank/DDBJ databases">
        <title>Discovery of a poly(ethylene terephthalate assimilation.</title>
        <authorList>
            <person name="Yoshida S."/>
            <person name="Hiraga K."/>
            <person name="Takehana T."/>
            <person name="Taniguchi I."/>
            <person name="Yamaji H."/>
            <person name="Maeda Y."/>
            <person name="Toyohara K."/>
            <person name="Miyamoto K."/>
            <person name="Kimura Y."/>
            <person name="Oda K."/>
        </authorList>
    </citation>
    <scope>NUCLEOTIDE SEQUENCE [LARGE SCALE GENOMIC DNA]</scope>
    <source>
        <strain evidence="3">NBRC 110686 / TISTR 2288 / 201-F6</strain>
    </source>
</reference>
<dbReference type="InterPro" id="IPR011051">
    <property type="entry name" value="RmlC_Cupin_sf"/>
</dbReference>
<dbReference type="Gene3D" id="2.60.120.10">
    <property type="entry name" value="Jelly Rolls"/>
    <property type="match status" value="1"/>
</dbReference>
<evidence type="ECO:0000313" key="2">
    <source>
        <dbReference type="EMBL" id="GAP35203.1"/>
    </source>
</evidence>
<proteinExistence type="predicted"/>
<reference evidence="2 3" key="2">
    <citation type="journal article" date="2016" name="Science">
        <title>A bacterium that degrades and assimilates poly(ethylene terephthalate).</title>
        <authorList>
            <person name="Yoshida S."/>
            <person name="Hiraga K."/>
            <person name="Takehana T."/>
            <person name="Taniguchi I."/>
            <person name="Yamaji H."/>
            <person name="Maeda Y."/>
            <person name="Toyohara K."/>
            <person name="Miyamoto K."/>
            <person name="Kimura Y."/>
            <person name="Oda K."/>
        </authorList>
    </citation>
    <scope>NUCLEOTIDE SEQUENCE [LARGE SCALE GENOMIC DNA]</scope>
    <source>
        <strain evidence="3">NBRC 110686 / TISTR 2288 / 201-F6</strain>
    </source>
</reference>
<dbReference type="STRING" id="1547922.ISF6_0794"/>
<dbReference type="OrthoDB" id="8756764at2"/>
<dbReference type="EMBL" id="BBYR01000017">
    <property type="protein sequence ID" value="GAP35203.1"/>
    <property type="molecule type" value="Genomic_DNA"/>
</dbReference>